<organism evidence="2 3">
    <name type="scientific">Tribonema minus</name>
    <dbReference type="NCBI Taxonomy" id="303371"/>
    <lineage>
        <taxon>Eukaryota</taxon>
        <taxon>Sar</taxon>
        <taxon>Stramenopiles</taxon>
        <taxon>Ochrophyta</taxon>
        <taxon>PX clade</taxon>
        <taxon>Xanthophyceae</taxon>
        <taxon>Tribonematales</taxon>
        <taxon>Tribonemataceae</taxon>
        <taxon>Tribonema</taxon>
    </lineage>
</organism>
<dbReference type="EMBL" id="JAFCMP010000089">
    <property type="protein sequence ID" value="KAG5187536.1"/>
    <property type="molecule type" value="Genomic_DNA"/>
</dbReference>
<comment type="caution">
    <text evidence="2">The sequence shown here is derived from an EMBL/GenBank/DDBJ whole genome shotgun (WGS) entry which is preliminary data.</text>
</comment>
<proteinExistence type="predicted"/>
<evidence type="ECO:0000313" key="2">
    <source>
        <dbReference type="EMBL" id="KAG5187536.1"/>
    </source>
</evidence>
<dbReference type="AlphaFoldDB" id="A0A835Z5D2"/>
<protein>
    <submittedName>
        <fullName evidence="2">Uncharacterized protein</fullName>
    </submittedName>
</protein>
<dbReference type="Proteomes" id="UP000664859">
    <property type="component" value="Unassembled WGS sequence"/>
</dbReference>
<feature type="compositionally biased region" description="Basic and acidic residues" evidence="1">
    <location>
        <begin position="54"/>
        <end position="65"/>
    </location>
</feature>
<name>A0A835Z5D2_9STRA</name>
<accession>A0A835Z5D2</accession>
<reference evidence="2" key="1">
    <citation type="submission" date="2021-02" db="EMBL/GenBank/DDBJ databases">
        <title>First Annotated Genome of the Yellow-green Alga Tribonema minus.</title>
        <authorList>
            <person name="Mahan K.M."/>
        </authorList>
    </citation>
    <scope>NUCLEOTIDE SEQUENCE</scope>
    <source>
        <strain evidence="2">UTEX B ZZ1240</strain>
    </source>
</reference>
<sequence length="266" mass="30196">MHVGKGCSSGSNQSFRESACLPCRKAGRAAGRGNGEKKKHNKKYTPKSNAQKKANREAELREEQQRVLGTDLDAEITDEQAKEIVMNQVYTHPMVAEFITASTTDQQKIPGYFGITGRTIKKEHVRFMWANNSRPVVQPIDGASDPRAGQKGFLTEANARLLVEYTPEPLYSSYNIFNVNKVEYWAQKLQDHLPLGVKLWRVCNAGGGEDERAGVGKLYKIFFVKLRDTPEALRLRWWCRLCEPWGQVVRCTEQFARLEWIAGSFK</sequence>
<evidence type="ECO:0000256" key="1">
    <source>
        <dbReference type="SAM" id="MobiDB-lite"/>
    </source>
</evidence>
<keyword evidence="3" id="KW-1185">Reference proteome</keyword>
<gene>
    <name evidence="2" type="ORF">JKP88DRAFT_254067</name>
</gene>
<evidence type="ECO:0000313" key="3">
    <source>
        <dbReference type="Proteomes" id="UP000664859"/>
    </source>
</evidence>
<feature type="region of interest" description="Disordered" evidence="1">
    <location>
        <begin position="26"/>
        <end position="66"/>
    </location>
</feature>